<organism evidence="2 3">
    <name type="scientific">Photobacterium damselae</name>
    <dbReference type="NCBI Taxonomy" id="38293"/>
    <lineage>
        <taxon>Bacteria</taxon>
        <taxon>Pseudomonadati</taxon>
        <taxon>Pseudomonadota</taxon>
        <taxon>Gammaproteobacteria</taxon>
        <taxon>Vibrionales</taxon>
        <taxon>Vibrionaceae</taxon>
        <taxon>Photobacterium</taxon>
    </lineage>
</organism>
<evidence type="ECO:0000256" key="1">
    <source>
        <dbReference type="SAM" id="MobiDB-lite"/>
    </source>
</evidence>
<evidence type="ECO:0000313" key="2">
    <source>
        <dbReference type="EMBL" id="PSU18579.1"/>
    </source>
</evidence>
<dbReference type="Proteomes" id="UP000241404">
    <property type="component" value="Unassembled WGS sequence"/>
</dbReference>
<reference evidence="2 3" key="1">
    <citation type="submission" date="2018-03" db="EMBL/GenBank/DDBJ databases">
        <title>Whole genome sequencing of Histamine producing bacteria.</title>
        <authorList>
            <person name="Butler K."/>
        </authorList>
    </citation>
    <scope>NUCLEOTIDE SEQUENCE [LARGE SCALE GENOMIC DNA]</scope>
    <source>
        <strain evidence="2 3">BT-6</strain>
    </source>
</reference>
<proteinExistence type="predicted"/>
<name>A0ABD6X6C4_PHODM</name>
<dbReference type="AlphaFoldDB" id="A0ABD6X6C4"/>
<comment type="caution">
    <text evidence="2">The sequence shown here is derived from an EMBL/GenBank/DDBJ whole genome shotgun (WGS) entry which is preliminary data.</text>
</comment>
<feature type="region of interest" description="Disordered" evidence="1">
    <location>
        <begin position="34"/>
        <end position="53"/>
    </location>
</feature>
<dbReference type="EMBL" id="PYMM01000001">
    <property type="protein sequence ID" value="PSU18579.1"/>
    <property type="molecule type" value="Genomic_DNA"/>
</dbReference>
<evidence type="ECO:0000313" key="3">
    <source>
        <dbReference type="Proteomes" id="UP000241404"/>
    </source>
</evidence>
<sequence length="86" mass="9721">MELHEVLIRNSANKALAKGMNNLLDKDVLQHMKSGKSGLKNPLGTEWHHPKGNPESIQLLRKEVYRDKSLQNVLHKDGIGGFADYF</sequence>
<accession>A0ABD6X6C4</accession>
<protein>
    <recommendedName>
        <fullName evidence="4">HNH endonuclease</fullName>
    </recommendedName>
</protein>
<evidence type="ECO:0008006" key="4">
    <source>
        <dbReference type="Google" id="ProtNLM"/>
    </source>
</evidence>
<gene>
    <name evidence="2" type="ORF">CTM90_00910</name>
</gene>